<evidence type="ECO:0000256" key="2">
    <source>
        <dbReference type="ARBA" id="ARBA00009320"/>
    </source>
</evidence>
<dbReference type="HOGENOM" id="CLU_020844_2_0_9"/>
<protein>
    <submittedName>
        <fullName evidence="7">4-amino-4-deoxychorismate lyase</fullName>
    </submittedName>
</protein>
<dbReference type="PANTHER" id="PTHR42743">
    <property type="entry name" value="AMINO-ACID AMINOTRANSFERASE"/>
    <property type="match status" value="1"/>
</dbReference>
<dbReference type="Gene3D" id="3.30.470.10">
    <property type="match status" value="1"/>
</dbReference>
<comment type="similarity">
    <text evidence="2 5">Belongs to the class-IV pyridoxal-phosphate-dependent aminotransferase family.</text>
</comment>
<dbReference type="Pfam" id="PF01063">
    <property type="entry name" value="Aminotran_4"/>
    <property type="match status" value="1"/>
</dbReference>
<dbReference type="GO" id="GO:0005829">
    <property type="term" value="C:cytosol"/>
    <property type="evidence" value="ECO:0007669"/>
    <property type="project" value="TreeGrafter"/>
</dbReference>
<dbReference type="Proteomes" id="UP000029507">
    <property type="component" value="Chromosome"/>
</dbReference>
<comment type="subunit">
    <text evidence="3">Homodimer.</text>
</comment>
<dbReference type="KEGG" id="pste:PSTEL_00375"/>
<dbReference type="FunFam" id="3.20.10.10:FF:000002">
    <property type="entry name" value="D-alanine aminotransferase"/>
    <property type="match status" value="1"/>
</dbReference>
<evidence type="ECO:0000256" key="4">
    <source>
        <dbReference type="ARBA" id="ARBA00022898"/>
    </source>
</evidence>
<dbReference type="InterPro" id="IPR050571">
    <property type="entry name" value="Class-IV_PLP-Dep_Aminotrnsfr"/>
</dbReference>
<dbReference type="PANTHER" id="PTHR42743:SF11">
    <property type="entry name" value="AMINODEOXYCHORISMATE LYASE"/>
    <property type="match status" value="1"/>
</dbReference>
<keyword evidence="8" id="KW-1185">Reference proteome</keyword>
<dbReference type="GO" id="GO:0016829">
    <property type="term" value="F:lyase activity"/>
    <property type="evidence" value="ECO:0007669"/>
    <property type="project" value="UniProtKB-KW"/>
</dbReference>
<sequence>MTFIGMNGAVLGAEEAVVSVRDHGLLYGVGLFETFRTYGGTPFLLDRHLRRMEEGCRDLGIPFQPDADGLREWIARLMERNGLQEAYIRYTVTAGEDILGLPAGDYKNPNHVLFAKALPARPKELDTKGREVQLLKLRRNTPEGRVRFKSLHYMNNILAKRELSGYPSASSGAEGLMLTERGYVSEGIVSNIFFVKNGQLLTPDETTGILPGITREMVMDLAEELGIPAESGLYDWQTLEGADEIFLTNSIQEIVPVTALWEEQTRRVIGAGTAGPLTSKLLLKYREQTGVSGQ</sequence>
<comment type="cofactor">
    <cofactor evidence="1 6">
        <name>pyridoxal 5'-phosphate</name>
        <dbReference type="ChEBI" id="CHEBI:597326"/>
    </cofactor>
</comment>
<dbReference type="InterPro" id="IPR036038">
    <property type="entry name" value="Aminotransferase-like"/>
</dbReference>
<keyword evidence="4 6" id="KW-0663">Pyridoxal phosphate</keyword>
<dbReference type="GO" id="GO:0046394">
    <property type="term" value="P:carboxylic acid biosynthetic process"/>
    <property type="evidence" value="ECO:0007669"/>
    <property type="project" value="UniProtKB-ARBA"/>
</dbReference>
<evidence type="ECO:0000256" key="3">
    <source>
        <dbReference type="ARBA" id="ARBA00011738"/>
    </source>
</evidence>
<evidence type="ECO:0000313" key="7">
    <source>
        <dbReference type="EMBL" id="AIQ61819.1"/>
    </source>
</evidence>
<dbReference type="GO" id="GO:0008652">
    <property type="term" value="P:amino acid biosynthetic process"/>
    <property type="evidence" value="ECO:0007669"/>
    <property type="project" value="UniProtKB-ARBA"/>
</dbReference>
<dbReference type="OrthoDB" id="9805628at2"/>
<dbReference type="InterPro" id="IPR043132">
    <property type="entry name" value="BCAT-like_C"/>
</dbReference>
<dbReference type="STRING" id="169760.PSTEL_00375"/>
<dbReference type="CDD" id="cd00449">
    <property type="entry name" value="PLPDE_IV"/>
    <property type="match status" value="1"/>
</dbReference>
<dbReference type="EMBL" id="CP009286">
    <property type="protein sequence ID" value="AIQ61819.1"/>
    <property type="molecule type" value="Genomic_DNA"/>
</dbReference>
<dbReference type="PROSITE" id="PS00770">
    <property type="entry name" value="AA_TRANSFER_CLASS_4"/>
    <property type="match status" value="1"/>
</dbReference>
<name>A0A089MZJ2_9BACL</name>
<dbReference type="Gene3D" id="3.20.10.10">
    <property type="entry name" value="D-amino Acid Aminotransferase, subunit A, domain 2"/>
    <property type="match status" value="1"/>
</dbReference>
<keyword evidence="7" id="KW-0456">Lyase</keyword>
<organism evidence="7 8">
    <name type="scientific">Paenibacillus stellifer</name>
    <dbReference type="NCBI Taxonomy" id="169760"/>
    <lineage>
        <taxon>Bacteria</taxon>
        <taxon>Bacillati</taxon>
        <taxon>Bacillota</taxon>
        <taxon>Bacilli</taxon>
        <taxon>Bacillales</taxon>
        <taxon>Paenibacillaceae</taxon>
        <taxon>Paenibacillus</taxon>
    </lineage>
</organism>
<dbReference type="InterPro" id="IPR043131">
    <property type="entry name" value="BCAT-like_N"/>
</dbReference>
<accession>A0A089MZJ2</accession>
<dbReference type="InterPro" id="IPR001544">
    <property type="entry name" value="Aminotrans_IV"/>
</dbReference>
<evidence type="ECO:0000256" key="6">
    <source>
        <dbReference type="RuleBase" id="RU004516"/>
    </source>
</evidence>
<evidence type="ECO:0000256" key="5">
    <source>
        <dbReference type="RuleBase" id="RU004106"/>
    </source>
</evidence>
<gene>
    <name evidence="7" type="ORF">PSTEL_00375</name>
</gene>
<reference evidence="7 8" key="1">
    <citation type="submission" date="2014-08" db="EMBL/GenBank/DDBJ databases">
        <title>Comparative genomics of the Paenibacillus odorifer group.</title>
        <authorList>
            <person name="den Bakker H.C."/>
            <person name="Tsai Y.-C."/>
            <person name="Martin N."/>
            <person name="Korlach J."/>
            <person name="Wiedmann M."/>
        </authorList>
    </citation>
    <scope>NUCLEOTIDE SEQUENCE [LARGE SCALE GENOMIC DNA]</scope>
    <source>
        <strain evidence="7 8">DSM 14472</strain>
    </source>
</reference>
<evidence type="ECO:0000313" key="8">
    <source>
        <dbReference type="Proteomes" id="UP000029507"/>
    </source>
</evidence>
<proteinExistence type="inferred from homology"/>
<dbReference type="InterPro" id="IPR018300">
    <property type="entry name" value="Aminotrans_IV_CS"/>
</dbReference>
<dbReference type="AlphaFoldDB" id="A0A089MZJ2"/>
<dbReference type="RefSeq" id="WP_038692869.1">
    <property type="nucleotide sequence ID" value="NZ_CP009286.1"/>
</dbReference>
<dbReference type="SUPFAM" id="SSF56752">
    <property type="entry name" value="D-aminoacid aminotransferase-like PLP-dependent enzymes"/>
    <property type="match status" value="1"/>
</dbReference>
<evidence type="ECO:0000256" key="1">
    <source>
        <dbReference type="ARBA" id="ARBA00001933"/>
    </source>
</evidence>